<evidence type="ECO:0000259" key="6">
    <source>
        <dbReference type="PROSITE" id="PS51352"/>
    </source>
</evidence>
<dbReference type="AlphaFoldDB" id="A0A1I2ER80"/>
<evidence type="ECO:0000313" key="7">
    <source>
        <dbReference type="EMBL" id="SFE95213.1"/>
    </source>
</evidence>
<dbReference type="PANTHER" id="PTHR42852:SF6">
    <property type="entry name" value="THIOL:DISULFIDE INTERCHANGE PROTEIN DSBE"/>
    <property type="match status" value="1"/>
</dbReference>
<reference evidence="7 8" key="1">
    <citation type="submission" date="2016-10" db="EMBL/GenBank/DDBJ databases">
        <authorList>
            <person name="de Groot N.N."/>
        </authorList>
    </citation>
    <scope>NUCLEOTIDE SEQUENCE [LARGE SCALE GENOMIC DNA]</scope>
    <source>
        <strain evidence="7 8">ATCC 51969</strain>
    </source>
</reference>
<evidence type="ECO:0000313" key="8">
    <source>
        <dbReference type="Proteomes" id="UP000183129"/>
    </source>
</evidence>
<dbReference type="Gene3D" id="3.40.30.10">
    <property type="entry name" value="Glutaredoxin"/>
    <property type="match status" value="1"/>
</dbReference>
<dbReference type="GO" id="GO:0030313">
    <property type="term" value="C:cell envelope"/>
    <property type="evidence" value="ECO:0007669"/>
    <property type="project" value="UniProtKB-SubCell"/>
</dbReference>
<organism evidence="7 8">
    <name type="scientific">Pedobacter antarcticus</name>
    <dbReference type="NCBI Taxonomy" id="34086"/>
    <lineage>
        <taxon>Bacteria</taxon>
        <taxon>Pseudomonadati</taxon>
        <taxon>Bacteroidota</taxon>
        <taxon>Sphingobacteriia</taxon>
        <taxon>Sphingobacteriales</taxon>
        <taxon>Sphingobacteriaceae</taxon>
        <taxon>Pedobacter</taxon>
    </lineage>
</organism>
<gene>
    <name evidence="7" type="ORF">SAMN03003324_01954</name>
</gene>
<dbReference type="InterPro" id="IPR036249">
    <property type="entry name" value="Thioredoxin-like_sf"/>
</dbReference>
<accession>A0A1I2ER80</accession>
<dbReference type="GO" id="GO:0016491">
    <property type="term" value="F:oxidoreductase activity"/>
    <property type="evidence" value="ECO:0007669"/>
    <property type="project" value="InterPro"/>
</dbReference>
<dbReference type="GO" id="GO:0016209">
    <property type="term" value="F:antioxidant activity"/>
    <property type="evidence" value="ECO:0007669"/>
    <property type="project" value="InterPro"/>
</dbReference>
<dbReference type="Pfam" id="PF00578">
    <property type="entry name" value="AhpC-TSA"/>
    <property type="match status" value="1"/>
</dbReference>
<evidence type="ECO:0000256" key="5">
    <source>
        <dbReference type="SAM" id="SignalP"/>
    </source>
</evidence>
<dbReference type="SUPFAM" id="SSF52833">
    <property type="entry name" value="Thioredoxin-like"/>
    <property type="match status" value="1"/>
</dbReference>
<keyword evidence="3" id="KW-1015">Disulfide bond</keyword>
<protein>
    <submittedName>
        <fullName evidence="7">Peroxiredoxin</fullName>
    </submittedName>
</protein>
<dbReference type="InterPro" id="IPR025380">
    <property type="entry name" value="DUF4369"/>
</dbReference>
<name>A0A1I2ER80_9SPHI</name>
<keyword evidence="5" id="KW-0732">Signal</keyword>
<comment type="subcellular location">
    <subcellularLocation>
        <location evidence="1">Cell envelope</location>
    </subcellularLocation>
</comment>
<dbReference type="STRING" id="34086.SAMN04488084_10639"/>
<evidence type="ECO:0000256" key="2">
    <source>
        <dbReference type="ARBA" id="ARBA00022748"/>
    </source>
</evidence>
<dbReference type="EMBL" id="FONS01000003">
    <property type="protein sequence ID" value="SFE95213.1"/>
    <property type="molecule type" value="Genomic_DNA"/>
</dbReference>
<dbReference type="Pfam" id="PF14289">
    <property type="entry name" value="DUF4369"/>
    <property type="match status" value="1"/>
</dbReference>
<evidence type="ECO:0000256" key="4">
    <source>
        <dbReference type="ARBA" id="ARBA00023284"/>
    </source>
</evidence>
<proteinExistence type="predicted"/>
<feature type="signal peptide" evidence="5">
    <location>
        <begin position="1"/>
        <end position="30"/>
    </location>
</feature>
<keyword evidence="2" id="KW-0201">Cytochrome c-type biogenesis</keyword>
<evidence type="ECO:0000256" key="1">
    <source>
        <dbReference type="ARBA" id="ARBA00004196"/>
    </source>
</evidence>
<dbReference type="InterPro" id="IPR050553">
    <property type="entry name" value="Thioredoxin_ResA/DsbE_sf"/>
</dbReference>
<dbReference type="PANTHER" id="PTHR42852">
    <property type="entry name" value="THIOL:DISULFIDE INTERCHANGE PROTEIN DSBE"/>
    <property type="match status" value="1"/>
</dbReference>
<evidence type="ECO:0000256" key="3">
    <source>
        <dbReference type="ARBA" id="ARBA00023157"/>
    </source>
</evidence>
<dbReference type="PROSITE" id="PS51352">
    <property type="entry name" value="THIOREDOXIN_2"/>
    <property type="match status" value="1"/>
</dbReference>
<feature type="chain" id="PRO_5010357758" evidence="5">
    <location>
        <begin position="31"/>
        <end position="389"/>
    </location>
</feature>
<feature type="domain" description="Thioredoxin" evidence="6">
    <location>
        <begin position="249"/>
        <end position="389"/>
    </location>
</feature>
<dbReference type="CDD" id="cd02966">
    <property type="entry name" value="TlpA_like_family"/>
    <property type="match status" value="1"/>
</dbReference>
<dbReference type="InterPro" id="IPR000866">
    <property type="entry name" value="AhpC/TSA"/>
</dbReference>
<dbReference type="Proteomes" id="UP000183129">
    <property type="component" value="Unassembled WGS sequence"/>
</dbReference>
<dbReference type="InterPro" id="IPR017937">
    <property type="entry name" value="Thioredoxin_CS"/>
</dbReference>
<sequence length="389" mass="42564">MFLILRNNFTNLMNKLFLSLLLTAPAFAFAQQGEFKLNGKLGTLNAPAKAYLTYINEGAPVIDSAIISKGSFAFSGKVNGPTMARIIIDHKGVGLQQLDRSADNAIVYLEAANISIASKDSVKNVTVTGSKLNDENKVYLKAIEAPLSVMKAVDAEFTSSPEEKQKDEAYRNAMGARFEKAEEDMKVVQRAYIKANPNSFFSLLALREVTGQPINVAEVEPVFKGLSEDVRNSQAGLDFAKQIDAARSTSVGVTAPDFTQNDVNDKPVSLSSFRGKYVLLDFWASWCAPCRHENPNVVAAYNKFKDKGFTVLGVSLDRPGSKEAWLGAIQKDGLTWTQVSDLKYWDNEAAQLYGVKAIPQNFLIDPAGKIVAANLRGEELHAKLAELIK</sequence>
<keyword evidence="4" id="KW-0676">Redox-active center</keyword>
<dbReference type="PROSITE" id="PS00194">
    <property type="entry name" value="THIOREDOXIN_1"/>
    <property type="match status" value="1"/>
</dbReference>
<dbReference type="InterPro" id="IPR013766">
    <property type="entry name" value="Thioredoxin_domain"/>
</dbReference>
<dbReference type="GO" id="GO:0017004">
    <property type="term" value="P:cytochrome complex assembly"/>
    <property type="evidence" value="ECO:0007669"/>
    <property type="project" value="UniProtKB-KW"/>
</dbReference>